<dbReference type="Gene3D" id="3.30.300.20">
    <property type="match status" value="1"/>
</dbReference>
<gene>
    <name evidence="3" type="ORF">DV20_32265</name>
</gene>
<evidence type="ECO:0000256" key="2">
    <source>
        <dbReference type="SAM" id="MobiDB-lite"/>
    </source>
</evidence>
<dbReference type="PANTHER" id="PTHR33797">
    <property type="entry name" value="ORGANIC HYDROPEROXIDE RESISTANCE PROTEIN-LIKE"/>
    <property type="match status" value="1"/>
</dbReference>
<comment type="caution">
    <text evidence="3">The sequence shown here is derived from an EMBL/GenBank/DDBJ whole genome shotgun (WGS) entry which is preliminary data.</text>
</comment>
<accession>A0A066U1L7</accession>
<sequence>MARDIYSAEATSSRGSVRVDGRGDLAYPVGEPSGNGTADALNPERLYAAALATCLHQSLTIAATSLDVEPAESVVTAEATLSHRDDGRYELHAAVGIYLPGASTDELYDAVTREALRLCPLVGTEVPVTFDHDRARALQHHRGPADPGQN</sequence>
<comment type="similarity">
    <text evidence="1">Belongs to the OsmC/Ohr family.</text>
</comment>
<keyword evidence="4" id="KW-1185">Reference proteome</keyword>
<evidence type="ECO:0000313" key="3">
    <source>
        <dbReference type="EMBL" id="KDN18019.1"/>
    </source>
</evidence>
<dbReference type="GO" id="GO:0006979">
    <property type="term" value="P:response to oxidative stress"/>
    <property type="evidence" value="ECO:0007669"/>
    <property type="project" value="InterPro"/>
</dbReference>
<dbReference type="eggNOG" id="COG1764">
    <property type="taxonomic scope" value="Bacteria"/>
</dbReference>
<dbReference type="OrthoDB" id="3620445at2"/>
<protein>
    <submittedName>
        <fullName evidence="3">Osmotically inducible protein C</fullName>
    </submittedName>
</protein>
<dbReference type="InterPro" id="IPR036102">
    <property type="entry name" value="OsmC/Ohrsf"/>
</dbReference>
<dbReference type="AlphaFoldDB" id="A0A066U1L7"/>
<proteinExistence type="inferred from homology"/>
<dbReference type="InterPro" id="IPR003718">
    <property type="entry name" value="OsmC/Ohr_fam"/>
</dbReference>
<dbReference type="STRING" id="287986.DV20_32265"/>
<dbReference type="SUPFAM" id="SSF82784">
    <property type="entry name" value="OsmC-like"/>
    <property type="match status" value="1"/>
</dbReference>
<dbReference type="Pfam" id="PF02566">
    <property type="entry name" value="OsmC"/>
    <property type="match status" value="1"/>
</dbReference>
<dbReference type="PANTHER" id="PTHR33797:SF2">
    <property type="entry name" value="ORGANIC HYDROPEROXIDE RESISTANCE PROTEIN-LIKE"/>
    <property type="match status" value="1"/>
</dbReference>
<evidence type="ECO:0000313" key="4">
    <source>
        <dbReference type="Proteomes" id="UP000027345"/>
    </source>
</evidence>
<name>A0A066U1L7_9PSEU</name>
<dbReference type="Proteomes" id="UP000027345">
    <property type="component" value="Unassembled WGS sequence"/>
</dbReference>
<dbReference type="RefSeq" id="WP_043786723.1">
    <property type="nucleotide sequence ID" value="NZ_JMQI01000066.1"/>
</dbReference>
<dbReference type="InterPro" id="IPR019953">
    <property type="entry name" value="OHR"/>
</dbReference>
<reference evidence="3 4" key="1">
    <citation type="submission" date="2014-05" db="EMBL/GenBank/DDBJ databases">
        <title>Draft genome sequence of Amycolatopsis rifamycinica DSM 46095.</title>
        <authorList>
            <person name="Lal R."/>
            <person name="Saxena A."/>
            <person name="Kumari R."/>
            <person name="Mukherjee U."/>
            <person name="Singh P."/>
            <person name="Sangwan N."/>
            <person name="Mahato N.K."/>
        </authorList>
    </citation>
    <scope>NUCLEOTIDE SEQUENCE [LARGE SCALE GENOMIC DNA]</scope>
    <source>
        <strain evidence="3 4">DSM 46095</strain>
    </source>
</reference>
<organism evidence="3 4">
    <name type="scientific">Amycolatopsis rifamycinica</name>
    <dbReference type="NCBI Taxonomy" id="287986"/>
    <lineage>
        <taxon>Bacteria</taxon>
        <taxon>Bacillati</taxon>
        <taxon>Actinomycetota</taxon>
        <taxon>Actinomycetes</taxon>
        <taxon>Pseudonocardiales</taxon>
        <taxon>Pseudonocardiaceae</taxon>
        <taxon>Amycolatopsis</taxon>
    </lineage>
</organism>
<feature type="region of interest" description="Disordered" evidence="2">
    <location>
        <begin position="16"/>
        <end position="38"/>
    </location>
</feature>
<evidence type="ECO:0000256" key="1">
    <source>
        <dbReference type="ARBA" id="ARBA00007378"/>
    </source>
</evidence>
<dbReference type="EMBL" id="JMQI01000066">
    <property type="protein sequence ID" value="KDN18019.1"/>
    <property type="molecule type" value="Genomic_DNA"/>
</dbReference>
<dbReference type="InterPro" id="IPR015946">
    <property type="entry name" value="KH_dom-like_a/b"/>
</dbReference>